<dbReference type="SUPFAM" id="SSF52540">
    <property type="entry name" value="P-loop containing nucleoside triphosphate hydrolases"/>
    <property type="match status" value="1"/>
</dbReference>
<evidence type="ECO:0000313" key="2">
    <source>
        <dbReference type="Proteomes" id="UP001174908"/>
    </source>
</evidence>
<proteinExistence type="predicted"/>
<evidence type="ECO:0000313" key="1">
    <source>
        <dbReference type="EMBL" id="MDM0045695.1"/>
    </source>
</evidence>
<name>A0ABT7NCW0_9BURK</name>
<gene>
    <name evidence="1" type="ORF">QTH91_14490</name>
</gene>
<dbReference type="Gene3D" id="3.40.50.300">
    <property type="entry name" value="P-loop containing nucleotide triphosphate hydrolases"/>
    <property type="match status" value="1"/>
</dbReference>
<keyword evidence="2" id="KW-1185">Reference proteome</keyword>
<sequence>MGSGLYVGRDAAGAQLRRVLQGQLHHDGRKLVIQSIEGPGGIGKTALFDHVASQLDLRSRRFLTMRIAGSDDASQTTFRAVRYLIDSGKTASPTRKPLRVLFPQVGEVEAAYAHIRRQIVTELPQDGDVSPDVLMSILDSAVSVGKPLNDLFPATKGMLDVSAVEKKIEENRETISRLLGSSVTLAREAVSWWNKLGVGGAAALRNSVRENALVPLAAAFVKDMTAALAGYAAEDAFKPSPSKLLGVDRLLLIVDDYETTQGILGDFLVAHLLPALQAAPFETTVVILGRDQLQATHVSWAQHLGGSLASPLRLDPLARPEMEELLKHFSVTEQSELDRAWADTLGYPFNVHLWLEEVGEGGRTALMLKRFHDRTTRWMTEEQTRWLYHTLFMTEVDKRTLAQSLGDAEEAARANAWFQREGSVRDPHAPVFRVREYLRSRLADYLRVTDPEQYESLLRLSTNTSTA</sequence>
<comment type="caution">
    <text evidence="1">The sequence shown here is derived from an EMBL/GenBank/DDBJ whole genome shotgun (WGS) entry which is preliminary data.</text>
</comment>
<reference evidence="1" key="1">
    <citation type="submission" date="2023-06" db="EMBL/GenBank/DDBJ databases">
        <authorList>
            <person name="Jiang Y."/>
            <person name="Liu Q."/>
        </authorList>
    </citation>
    <scope>NUCLEOTIDE SEQUENCE</scope>
    <source>
        <strain evidence="1">CGMCC 1.12089</strain>
    </source>
</reference>
<accession>A0ABT7NCW0</accession>
<dbReference type="InterPro" id="IPR027417">
    <property type="entry name" value="P-loop_NTPase"/>
</dbReference>
<dbReference type="Proteomes" id="UP001174908">
    <property type="component" value="Unassembled WGS sequence"/>
</dbReference>
<organism evidence="1 2">
    <name type="scientific">Variovorax dokdonensis</name>
    <dbReference type="NCBI Taxonomy" id="344883"/>
    <lineage>
        <taxon>Bacteria</taxon>
        <taxon>Pseudomonadati</taxon>
        <taxon>Pseudomonadota</taxon>
        <taxon>Betaproteobacteria</taxon>
        <taxon>Burkholderiales</taxon>
        <taxon>Comamonadaceae</taxon>
        <taxon>Variovorax</taxon>
    </lineage>
</organism>
<dbReference type="RefSeq" id="WP_286660810.1">
    <property type="nucleotide sequence ID" value="NZ_JASZYV010000003.1"/>
</dbReference>
<dbReference type="EMBL" id="JASZYV010000003">
    <property type="protein sequence ID" value="MDM0045695.1"/>
    <property type="molecule type" value="Genomic_DNA"/>
</dbReference>
<evidence type="ECO:0008006" key="3">
    <source>
        <dbReference type="Google" id="ProtNLM"/>
    </source>
</evidence>
<protein>
    <recommendedName>
        <fullName evidence="3">Orc1-like AAA ATPase domain-containing protein</fullName>
    </recommendedName>
</protein>